<comment type="caution">
    <text evidence="6">The sequence shown here is derived from an EMBL/GenBank/DDBJ whole genome shotgun (WGS) entry which is preliminary data.</text>
</comment>
<accession>X1J4Y7</accession>
<dbReference type="Gene3D" id="3.40.50.720">
    <property type="entry name" value="NAD(P)-binding Rossmann-like Domain"/>
    <property type="match status" value="1"/>
</dbReference>
<keyword evidence="3" id="KW-0288">FMN</keyword>
<evidence type="ECO:0000313" key="6">
    <source>
        <dbReference type="EMBL" id="GAH76550.1"/>
    </source>
</evidence>
<dbReference type="AlphaFoldDB" id="X1J4Y7"/>
<reference evidence="6" key="1">
    <citation type="journal article" date="2014" name="Front. Microbiol.">
        <title>High frequency of phylogenetically diverse reductive dehalogenase-homologous genes in deep subseafloor sedimentary metagenomes.</title>
        <authorList>
            <person name="Kawai M."/>
            <person name="Futagami T."/>
            <person name="Toyoda A."/>
            <person name="Takaki Y."/>
            <person name="Nishi S."/>
            <person name="Hori S."/>
            <person name="Arai W."/>
            <person name="Tsubouchi T."/>
            <person name="Morono Y."/>
            <person name="Uchiyama I."/>
            <person name="Ito T."/>
            <person name="Fujiyama A."/>
            <person name="Inagaki F."/>
            <person name="Takami H."/>
        </authorList>
    </citation>
    <scope>NUCLEOTIDE SEQUENCE</scope>
    <source>
        <strain evidence="6">Expedition CK06-06</strain>
    </source>
</reference>
<sequence length="177" mass="19793">YIFTFHNCLASQQVFIEIGRGLVADPEWPKKAFEGRPEDIRKCINCNHCIGNRVWALLSMTCLQNPEVGHESEWSELKPAEKKKKVMVVGGGPAGMEAARIATLRGHDVTIYEKEKELGTQLKIAAAAPFKDRVNWVTEWLTHEIKKLNIKVELGKEVDIGIIKSFKPDVLIVATGA</sequence>
<gene>
    <name evidence="6" type="ORF">S03H2_67465</name>
</gene>
<name>X1J4Y7_9ZZZZ</name>
<evidence type="ECO:0000256" key="3">
    <source>
        <dbReference type="ARBA" id="ARBA00022643"/>
    </source>
</evidence>
<dbReference type="InterPro" id="IPR013785">
    <property type="entry name" value="Aldolase_TIM"/>
</dbReference>
<feature type="non-terminal residue" evidence="6">
    <location>
        <position position="1"/>
    </location>
</feature>
<keyword evidence="4" id="KW-0560">Oxidoreductase</keyword>
<evidence type="ECO:0000256" key="2">
    <source>
        <dbReference type="ARBA" id="ARBA00022630"/>
    </source>
</evidence>
<dbReference type="InterPro" id="IPR023753">
    <property type="entry name" value="FAD/NAD-binding_dom"/>
</dbReference>
<feature type="non-terminal residue" evidence="6">
    <location>
        <position position="177"/>
    </location>
</feature>
<protein>
    <recommendedName>
        <fullName evidence="5">FAD/NAD(P)-binding domain-containing protein</fullName>
    </recommendedName>
</protein>
<proteinExistence type="predicted"/>
<evidence type="ECO:0000259" key="5">
    <source>
        <dbReference type="Pfam" id="PF07992"/>
    </source>
</evidence>
<comment type="cofactor">
    <cofactor evidence="1">
        <name>FMN</name>
        <dbReference type="ChEBI" id="CHEBI:58210"/>
    </cofactor>
</comment>
<dbReference type="PRINTS" id="PR00368">
    <property type="entry name" value="FADPNR"/>
</dbReference>
<organism evidence="6">
    <name type="scientific">marine sediment metagenome</name>
    <dbReference type="NCBI Taxonomy" id="412755"/>
    <lineage>
        <taxon>unclassified sequences</taxon>
        <taxon>metagenomes</taxon>
        <taxon>ecological metagenomes</taxon>
    </lineage>
</organism>
<dbReference type="EMBL" id="BARU01044177">
    <property type="protein sequence ID" value="GAH76550.1"/>
    <property type="molecule type" value="Genomic_DNA"/>
</dbReference>
<dbReference type="PANTHER" id="PTHR42917:SF2">
    <property type="entry name" value="2,4-DIENOYL-COA REDUCTASE [(2E)-ENOYL-COA-PRODUCING]"/>
    <property type="match status" value="1"/>
</dbReference>
<dbReference type="InterPro" id="IPR051793">
    <property type="entry name" value="NADH:flavin_oxidoreductase"/>
</dbReference>
<dbReference type="SUPFAM" id="SSF51395">
    <property type="entry name" value="FMN-linked oxidoreductases"/>
    <property type="match status" value="1"/>
</dbReference>
<feature type="domain" description="FAD/NAD(P)-binding" evidence="5">
    <location>
        <begin position="76"/>
        <end position="176"/>
    </location>
</feature>
<evidence type="ECO:0000256" key="1">
    <source>
        <dbReference type="ARBA" id="ARBA00001917"/>
    </source>
</evidence>
<dbReference type="PANTHER" id="PTHR42917">
    <property type="entry name" value="2,4-DIENOYL-COA REDUCTASE"/>
    <property type="match status" value="1"/>
</dbReference>
<dbReference type="Gene3D" id="3.20.20.70">
    <property type="entry name" value="Aldolase class I"/>
    <property type="match status" value="1"/>
</dbReference>
<evidence type="ECO:0000256" key="4">
    <source>
        <dbReference type="ARBA" id="ARBA00023002"/>
    </source>
</evidence>
<dbReference type="SUPFAM" id="SSF51971">
    <property type="entry name" value="Nucleotide-binding domain"/>
    <property type="match status" value="1"/>
</dbReference>
<dbReference type="PRINTS" id="PR00411">
    <property type="entry name" value="PNDRDTASEI"/>
</dbReference>
<keyword evidence="2" id="KW-0285">Flavoprotein</keyword>
<dbReference type="GO" id="GO:0016491">
    <property type="term" value="F:oxidoreductase activity"/>
    <property type="evidence" value="ECO:0007669"/>
    <property type="project" value="UniProtKB-KW"/>
</dbReference>
<dbReference type="Pfam" id="PF07992">
    <property type="entry name" value="Pyr_redox_2"/>
    <property type="match status" value="1"/>
</dbReference>